<evidence type="ECO:0000259" key="10">
    <source>
        <dbReference type="PROSITE" id="PS51447"/>
    </source>
</evidence>
<dbReference type="InterPro" id="IPR005121">
    <property type="entry name" value="Fdx_antiC-bd"/>
</dbReference>
<evidence type="ECO:0000256" key="6">
    <source>
        <dbReference type="ARBA" id="ARBA00022946"/>
    </source>
</evidence>
<protein>
    <recommendedName>
        <fullName evidence="8">Phenylalanyl-tRNA synthetase</fullName>
    </recommendedName>
</protein>
<dbReference type="InterPro" id="IPR002319">
    <property type="entry name" value="Phenylalanyl-tRNA_Synthase"/>
</dbReference>
<keyword evidence="6" id="KW-0809">Transit peptide</keyword>
<dbReference type="InterPro" id="IPR045864">
    <property type="entry name" value="aa-tRNA-synth_II/BPL/LPL"/>
</dbReference>
<reference evidence="11" key="1">
    <citation type="submission" date="2022-12" db="EMBL/GenBank/DDBJ databases">
        <authorList>
            <person name="Krivoruchko A.V."/>
            <person name="Elkin A."/>
        </authorList>
    </citation>
    <scope>NUCLEOTIDE SEQUENCE</scope>
    <source>
        <strain evidence="11">IEGM 1391</strain>
    </source>
</reference>
<comment type="similarity">
    <text evidence="1">Belongs to the class-II aminoacyl-tRNA synthetase family.</text>
</comment>
<accession>A0ABT4M8C1</accession>
<dbReference type="Pfam" id="PF01409">
    <property type="entry name" value="tRNA-synt_2d"/>
    <property type="match status" value="1"/>
</dbReference>
<evidence type="ECO:0000256" key="2">
    <source>
        <dbReference type="ARBA" id="ARBA00022598"/>
    </source>
</evidence>
<dbReference type="Gene3D" id="3.30.930.10">
    <property type="entry name" value="Bira Bifunctional Protein, Domain 2"/>
    <property type="match status" value="1"/>
</dbReference>
<feature type="domain" description="FDX-ACB" evidence="10">
    <location>
        <begin position="264"/>
        <end position="370"/>
    </location>
</feature>
<keyword evidence="4" id="KW-0067">ATP-binding</keyword>
<keyword evidence="5" id="KW-0648">Protein biosynthesis</keyword>
<dbReference type="PROSITE" id="PS51447">
    <property type="entry name" value="FDX_ACB"/>
    <property type="match status" value="1"/>
</dbReference>
<name>A0ABT4M8C1_9NOCA</name>
<gene>
    <name evidence="11" type="ORF">O4220_01635</name>
</gene>
<dbReference type="SUPFAM" id="SSF55681">
    <property type="entry name" value="Class II aaRS and biotin synthetases"/>
    <property type="match status" value="1"/>
</dbReference>
<keyword evidence="2" id="KW-0436">Ligase</keyword>
<evidence type="ECO:0000313" key="11">
    <source>
        <dbReference type="EMBL" id="MCZ4517200.1"/>
    </source>
</evidence>
<evidence type="ECO:0000256" key="8">
    <source>
        <dbReference type="ARBA" id="ARBA00031194"/>
    </source>
</evidence>
<dbReference type="RefSeq" id="WP_269601804.1">
    <property type="nucleotide sequence ID" value="NZ_JAPWIJ010000001.1"/>
</dbReference>
<evidence type="ECO:0000256" key="5">
    <source>
        <dbReference type="ARBA" id="ARBA00022917"/>
    </source>
</evidence>
<evidence type="ECO:0000259" key="9">
    <source>
        <dbReference type="PROSITE" id="PS50862"/>
    </source>
</evidence>
<evidence type="ECO:0000313" key="12">
    <source>
        <dbReference type="Proteomes" id="UP001081071"/>
    </source>
</evidence>
<dbReference type="SMART" id="SM00896">
    <property type="entry name" value="FDX-ACB"/>
    <property type="match status" value="1"/>
</dbReference>
<keyword evidence="12" id="KW-1185">Reference proteome</keyword>
<dbReference type="SUPFAM" id="SSF54991">
    <property type="entry name" value="Anticodon-binding domain of PheRS"/>
    <property type="match status" value="1"/>
</dbReference>
<proteinExistence type="inferred from homology"/>
<dbReference type="InterPro" id="IPR036690">
    <property type="entry name" value="Fdx_antiC-bd_sf"/>
</dbReference>
<dbReference type="Proteomes" id="UP001081071">
    <property type="component" value="Unassembled WGS sequence"/>
</dbReference>
<dbReference type="EMBL" id="JAPWIJ010000001">
    <property type="protein sequence ID" value="MCZ4517200.1"/>
    <property type="molecule type" value="Genomic_DNA"/>
</dbReference>
<sequence length="388" mass="43613">MKSYISNSQLIQNLSIRDLTDPDQGAHAMQLLLTAVVENLTHMWNTDTDVLRLGAVVPVQDNYDKLGFDADAVTRDRRYSRYLGPNVMLRSHTSAYIPWILQQMDDASDVDRLVVLPGRVYRRDAIDRTHVGAPHQVDLWRLVSRPDLTDQDLSAMIESVVRSVLPDAEWRAVPADHPYTRGGHQIDVRIGDAWMELAECGSISPQLLQRSGLDPTRWSGLALGMGLDRALMLRKGIDDIRLLRAEDPRIRSQMLHLERWQPVSYMPPVRRDISVVVHESIDGELLGDAIRTALDGDGELLESVELLSVTTYDDLPDAARVRLGLGSNQVNALIRITLRPIGRTLTDREANLLRDRVYRAVHIGPASELIDGRVLLDGRSADDERQNP</sequence>
<organism evidence="11 12">
    <name type="scientific">Rhodococcus ruber</name>
    <dbReference type="NCBI Taxonomy" id="1830"/>
    <lineage>
        <taxon>Bacteria</taxon>
        <taxon>Bacillati</taxon>
        <taxon>Actinomycetota</taxon>
        <taxon>Actinomycetes</taxon>
        <taxon>Mycobacteriales</taxon>
        <taxon>Nocardiaceae</taxon>
        <taxon>Rhodococcus</taxon>
    </lineage>
</organism>
<dbReference type="InterPro" id="IPR006195">
    <property type="entry name" value="aa-tRNA-synth_II"/>
</dbReference>
<keyword evidence="3" id="KW-0547">Nucleotide-binding</keyword>
<keyword evidence="7" id="KW-0030">Aminoacyl-tRNA synthetase</keyword>
<evidence type="ECO:0000256" key="7">
    <source>
        <dbReference type="ARBA" id="ARBA00023146"/>
    </source>
</evidence>
<comment type="caution">
    <text evidence="11">The sequence shown here is derived from an EMBL/GenBank/DDBJ whole genome shotgun (WGS) entry which is preliminary data.</text>
</comment>
<feature type="domain" description="Aminoacyl-transfer RNA synthetases class-II family profile" evidence="9">
    <location>
        <begin position="86"/>
        <end position="248"/>
    </location>
</feature>
<evidence type="ECO:0000256" key="4">
    <source>
        <dbReference type="ARBA" id="ARBA00022840"/>
    </source>
</evidence>
<dbReference type="Gene3D" id="3.30.70.380">
    <property type="entry name" value="Ferrodoxin-fold anticodon-binding domain"/>
    <property type="match status" value="1"/>
</dbReference>
<evidence type="ECO:0000256" key="3">
    <source>
        <dbReference type="ARBA" id="ARBA00022741"/>
    </source>
</evidence>
<evidence type="ECO:0000256" key="1">
    <source>
        <dbReference type="ARBA" id="ARBA00008226"/>
    </source>
</evidence>
<dbReference type="PROSITE" id="PS50862">
    <property type="entry name" value="AA_TRNA_LIGASE_II"/>
    <property type="match status" value="1"/>
</dbReference>